<dbReference type="PANTHER" id="PTHR45971">
    <property type="entry name" value="PHOX (PX) DOMAIN-CONTAINING PROTEIN"/>
    <property type="match status" value="1"/>
</dbReference>
<dbReference type="Gene3D" id="1.20.58.900">
    <property type="match status" value="1"/>
</dbReference>
<dbReference type="PANTHER" id="PTHR45971:SF1">
    <property type="entry name" value="RUBICON, ISOFORM A"/>
    <property type="match status" value="1"/>
</dbReference>
<dbReference type="InterPro" id="IPR052428">
    <property type="entry name" value="Autophagy_HostDef_Reg"/>
</dbReference>
<dbReference type="Pfam" id="PF02759">
    <property type="entry name" value="RUN"/>
    <property type="match status" value="1"/>
</dbReference>
<evidence type="ECO:0000313" key="7">
    <source>
        <dbReference type="EMBL" id="CAD5120344.1"/>
    </source>
</evidence>
<sequence length="784" mass="90938">MEEVGNRTFALLSTKNDWKNRKELCSILHNLKKIVEYLLTTETTNVWNTYGGLEKVSSCLETVLYHGLKIDSGGSKDFWHYAKSIQCLRPDLAVGVNYHNHTIPLSFDWLRQSLLQHKLSAQLKALIPSEYTEKFYEDYALLRNEDYVNALLICLKAIEHNNCAILADIDPLLLHLPEAYHQLHFTSTPSPAHQIVTSERRESRGTLVDEKEFPIARFETVQKIFEKYKERDYQLRRKLSPPPPPSEIKLKFGHKRSKSDVSHSQGRQVNSDWNRTKAIALRRSSVLTNSLETGLNAYRETDLSNGSSPSLKDFLKIQDTYAGTDLDRENAHFWICEAVIEAIELMKWKRTSTDNDAEVPHFKQRIRIKKERNLWKPKNNLTLSDNSFNATSSTSGSYDDNSIIIEDEASNQSLRESGLSSSMGSLFSDEDLHRGEAARTIEKNRVTSDQLCAESVAISLLKKYRECDLPRASDLEWLVSEQDAPQQLLPLPNSVSVSADDALSRRTRIRGTPDWAPPRQQLIYNSYTLPKKKNERMIMQNWRCIGCGSKVNEAYFPRMRFCYYFGKYFCPCCHSNSTFYVPAKVVRGWDFNQYPVSNFAHDLIKRNMDNIEIWSFSIKVWNASLYKKVKRLRDVWRLRKQLMNIHAFILTCRFAEKEGVKVQLEQWKRYWYHVIDDYTLLDLIKIHSREIQYTLNNTVQTCIKHIENCKLCQAKGFICEFCRSSEVLFPFQTKKVIVCEACRASFHKACYDSTKCPKCFRQSAKKHARNASNAERDRSCDSDN</sequence>
<dbReference type="PROSITE" id="PS50826">
    <property type="entry name" value="RUN"/>
    <property type="match status" value="1"/>
</dbReference>
<dbReference type="InterPro" id="IPR037213">
    <property type="entry name" value="Run_dom_sf"/>
</dbReference>
<accession>A0A7I8VXV6</accession>
<dbReference type="GO" id="GO:0006914">
    <property type="term" value="P:autophagy"/>
    <property type="evidence" value="ECO:0007669"/>
    <property type="project" value="UniProtKB-KW"/>
</dbReference>
<keyword evidence="3" id="KW-0967">Endosome</keyword>
<dbReference type="Pfam" id="PF13901">
    <property type="entry name" value="RH_dom"/>
    <property type="match status" value="1"/>
</dbReference>
<evidence type="ECO:0000256" key="4">
    <source>
        <dbReference type="ARBA" id="ARBA00023006"/>
    </source>
</evidence>
<reference evidence="7 8" key="1">
    <citation type="submission" date="2020-08" db="EMBL/GenBank/DDBJ databases">
        <authorList>
            <person name="Hejnol A."/>
        </authorList>
    </citation>
    <scope>NUCLEOTIDE SEQUENCE [LARGE SCALE GENOMIC DNA]</scope>
</reference>
<dbReference type="AlphaFoldDB" id="A0A7I8VXV6"/>
<feature type="region of interest" description="Disordered" evidence="5">
    <location>
        <begin position="236"/>
        <end position="269"/>
    </location>
</feature>
<keyword evidence="4" id="KW-0072">Autophagy</keyword>
<dbReference type="InterPro" id="IPR048569">
    <property type="entry name" value="RUBC_PIKBD"/>
</dbReference>
<protein>
    <submittedName>
        <fullName evidence="7">DgyrCDS8919</fullName>
    </submittedName>
</protein>
<keyword evidence="2" id="KW-0597">Phosphoprotein</keyword>
<evidence type="ECO:0000256" key="2">
    <source>
        <dbReference type="ARBA" id="ARBA00022553"/>
    </source>
</evidence>
<name>A0A7I8VXV6_9ANNE</name>
<comment type="caution">
    <text evidence="7">The sequence shown here is derived from an EMBL/GenBank/DDBJ whole genome shotgun (WGS) entry which is preliminary data.</text>
</comment>
<dbReference type="SUPFAM" id="SSF140741">
    <property type="entry name" value="RUN domain-like"/>
    <property type="match status" value="1"/>
</dbReference>
<evidence type="ECO:0000256" key="3">
    <source>
        <dbReference type="ARBA" id="ARBA00022753"/>
    </source>
</evidence>
<dbReference type="EMBL" id="CAJFCJ010000012">
    <property type="protein sequence ID" value="CAD5120344.1"/>
    <property type="molecule type" value="Genomic_DNA"/>
</dbReference>
<dbReference type="InterPro" id="IPR025258">
    <property type="entry name" value="RH_dom"/>
</dbReference>
<dbReference type="Proteomes" id="UP000549394">
    <property type="component" value="Unassembled WGS sequence"/>
</dbReference>
<evidence type="ECO:0000256" key="1">
    <source>
        <dbReference type="ARBA" id="ARBA00004603"/>
    </source>
</evidence>
<evidence type="ECO:0000256" key="5">
    <source>
        <dbReference type="SAM" id="MobiDB-lite"/>
    </source>
</evidence>
<gene>
    <name evidence="7" type="ORF">DGYR_LOCUS8451</name>
</gene>
<proteinExistence type="predicted"/>
<dbReference type="GO" id="GO:1901981">
    <property type="term" value="F:phosphatidylinositol phosphate binding"/>
    <property type="evidence" value="ECO:0007669"/>
    <property type="project" value="TreeGrafter"/>
</dbReference>
<dbReference type="SMART" id="SM01175">
    <property type="entry name" value="DUF4206"/>
    <property type="match status" value="1"/>
</dbReference>
<dbReference type="Pfam" id="PF21054">
    <property type="entry name" value="RUBC_PIKBD"/>
    <property type="match status" value="1"/>
</dbReference>
<dbReference type="GO" id="GO:0005770">
    <property type="term" value="C:late endosome"/>
    <property type="evidence" value="ECO:0007669"/>
    <property type="project" value="UniProtKB-SubCell"/>
</dbReference>
<dbReference type="CDD" id="cd17686">
    <property type="entry name" value="RUN_RUBCN"/>
    <property type="match status" value="1"/>
</dbReference>
<evidence type="ECO:0000313" key="8">
    <source>
        <dbReference type="Proteomes" id="UP000549394"/>
    </source>
</evidence>
<dbReference type="OrthoDB" id="10067503at2759"/>
<organism evidence="7 8">
    <name type="scientific">Dimorphilus gyrociliatus</name>
    <dbReference type="NCBI Taxonomy" id="2664684"/>
    <lineage>
        <taxon>Eukaryota</taxon>
        <taxon>Metazoa</taxon>
        <taxon>Spiralia</taxon>
        <taxon>Lophotrochozoa</taxon>
        <taxon>Annelida</taxon>
        <taxon>Polychaeta</taxon>
        <taxon>Polychaeta incertae sedis</taxon>
        <taxon>Dinophilidae</taxon>
        <taxon>Dimorphilus</taxon>
    </lineage>
</organism>
<feature type="domain" description="RUN" evidence="6">
    <location>
        <begin position="47"/>
        <end position="170"/>
    </location>
</feature>
<dbReference type="InterPro" id="IPR004012">
    <property type="entry name" value="Run_dom"/>
</dbReference>
<keyword evidence="8" id="KW-1185">Reference proteome</keyword>
<evidence type="ECO:0000259" key="6">
    <source>
        <dbReference type="PROSITE" id="PS50826"/>
    </source>
</evidence>
<comment type="subcellular location">
    <subcellularLocation>
        <location evidence="1">Late endosome</location>
    </subcellularLocation>
</comment>